<protein>
    <submittedName>
        <fullName evidence="2">HEPN domain protein</fullName>
    </submittedName>
</protein>
<dbReference type="Gene3D" id="1.20.120.330">
    <property type="entry name" value="Nucleotidyltransferases domain 2"/>
    <property type="match status" value="1"/>
</dbReference>
<dbReference type="SMART" id="SM00748">
    <property type="entry name" value="HEPN"/>
    <property type="match status" value="1"/>
</dbReference>
<dbReference type="InterPro" id="IPR007842">
    <property type="entry name" value="HEPN_dom"/>
</dbReference>
<reference evidence="2" key="1">
    <citation type="submission" date="2017-02" db="EMBL/GenBank/DDBJ databases">
        <title>Delving into the versatile metabolic prowess of the omnipresent phylum Bacteroidetes.</title>
        <authorList>
            <person name="Nobu M.K."/>
            <person name="Mei R."/>
            <person name="Narihiro T."/>
            <person name="Kuroda K."/>
            <person name="Liu W.-T."/>
        </authorList>
    </citation>
    <scope>NUCLEOTIDE SEQUENCE</scope>
    <source>
        <strain evidence="2">ADurb.Bin276</strain>
    </source>
</reference>
<accession>A0A1V5SHZ1</accession>
<organism evidence="2">
    <name type="scientific">Candidatus Atribacter allofermentans</name>
    <dbReference type="NCBI Taxonomy" id="1852833"/>
    <lineage>
        <taxon>Bacteria</taxon>
        <taxon>Pseudomonadati</taxon>
        <taxon>Atribacterota</taxon>
        <taxon>Atribacteria</taxon>
        <taxon>Atribacterales</taxon>
        <taxon>Atribacteraceae</taxon>
        <taxon>Atribacter</taxon>
    </lineage>
</organism>
<name>A0A1V5SHZ1_9BACT</name>
<evidence type="ECO:0000259" key="1">
    <source>
        <dbReference type="PROSITE" id="PS50910"/>
    </source>
</evidence>
<comment type="caution">
    <text evidence="2">The sequence shown here is derived from an EMBL/GenBank/DDBJ whole genome shotgun (WGS) entry which is preliminary data.</text>
</comment>
<proteinExistence type="predicted"/>
<dbReference type="AlphaFoldDB" id="A0A1V5SHZ1"/>
<dbReference type="Pfam" id="PF05168">
    <property type="entry name" value="HEPN"/>
    <property type="match status" value="1"/>
</dbReference>
<dbReference type="PROSITE" id="PS50910">
    <property type="entry name" value="HEPN"/>
    <property type="match status" value="1"/>
</dbReference>
<dbReference type="Proteomes" id="UP000485569">
    <property type="component" value="Unassembled WGS sequence"/>
</dbReference>
<evidence type="ECO:0000313" key="2">
    <source>
        <dbReference type="EMBL" id="OQA54075.1"/>
    </source>
</evidence>
<sequence length="130" mass="15112">MPERSQDWYKQALRDLEQAVDSQKLGRHEWACFAAQQAAEKVVKALHLKNRQEAWGHVVSRLLHELPNSIEIPELLIEKARVLDNYYIPARYPNGHPESAHFEHYDVLQSSEAIQYASEIIEFIGHQIAR</sequence>
<dbReference type="SUPFAM" id="SSF81593">
    <property type="entry name" value="Nucleotidyltransferase substrate binding subunit/domain"/>
    <property type="match status" value="1"/>
</dbReference>
<gene>
    <name evidence="2" type="ORF">BWY41_02264</name>
</gene>
<dbReference type="EMBL" id="MWBQ01000227">
    <property type="protein sequence ID" value="OQA54075.1"/>
    <property type="molecule type" value="Genomic_DNA"/>
</dbReference>
<feature type="domain" description="HEPN" evidence="1">
    <location>
        <begin position="9"/>
        <end position="120"/>
    </location>
</feature>